<dbReference type="InterPro" id="IPR001279">
    <property type="entry name" value="Metallo-B-lactamas"/>
</dbReference>
<sequence length="199" mass="21762">MNIILLGHSTVAVDAPEGRFVIDPGNLTDDPQLEKAQAVLITHIHPDHCDTAAIRASGLPVFGPHAVVDELGTGTVVRSGEQITVLGQEISCVGEIHEMIHPDLPRPENVGYFFDGVLHPGDEFIEIEGVRTLLMPIACPWVKGEFAANWAREINAERTIPIHDEVLSDKGRNLYDNVYENLGVPGYTRVPQGKNFKTA</sequence>
<dbReference type="InterPro" id="IPR036866">
    <property type="entry name" value="RibonucZ/Hydroxyglut_hydro"/>
</dbReference>
<gene>
    <name evidence="2" type="ORF">QP027_01985</name>
</gene>
<protein>
    <submittedName>
        <fullName evidence="2">MBL fold metallo-hydrolase</fullName>
    </submittedName>
</protein>
<dbReference type="RefSeq" id="WP_284825580.1">
    <property type="nucleotide sequence ID" value="NZ_CP126969.1"/>
</dbReference>
<dbReference type="Pfam" id="PF13483">
    <property type="entry name" value="Lactamase_B_3"/>
    <property type="match status" value="1"/>
</dbReference>
<accession>A0ABY8VIX9</accession>
<reference evidence="2 3" key="1">
    <citation type="submission" date="2023-05" db="EMBL/GenBank/DDBJ databases">
        <title>Corynebacterium suedekumii sp. nov. and Corynebacterium breve sp. nov. isolated from raw cow's milk.</title>
        <authorList>
            <person name="Baer M.K."/>
            <person name="Mehl L."/>
            <person name="Hellmuth R."/>
            <person name="Marke G."/>
            <person name="Lipski A."/>
        </authorList>
    </citation>
    <scope>NUCLEOTIDE SEQUENCE [LARGE SCALE GENOMIC DNA]</scope>
    <source>
        <strain evidence="2 3">R4</strain>
    </source>
</reference>
<evidence type="ECO:0000313" key="3">
    <source>
        <dbReference type="Proteomes" id="UP001225598"/>
    </source>
</evidence>
<dbReference type="SMART" id="SM00849">
    <property type="entry name" value="Lactamase_B"/>
    <property type="match status" value="1"/>
</dbReference>
<dbReference type="InterPro" id="IPR050114">
    <property type="entry name" value="UPF0173_UPF0282_UlaG_hydrolase"/>
</dbReference>
<dbReference type="Gene3D" id="3.60.15.10">
    <property type="entry name" value="Ribonuclease Z/Hydroxyacylglutathione hydrolase-like"/>
    <property type="match status" value="1"/>
</dbReference>
<evidence type="ECO:0000259" key="1">
    <source>
        <dbReference type="SMART" id="SM00849"/>
    </source>
</evidence>
<dbReference type="EMBL" id="CP126969">
    <property type="protein sequence ID" value="WIM68193.1"/>
    <property type="molecule type" value="Genomic_DNA"/>
</dbReference>
<feature type="domain" description="Metallo-beta-lactamase" evidence="1">
    <location>
        <begin position="7"/>
        <end position="187"/>
    </location>
</feature>
<dbReference type="PANTHER" id="PTHR43546:SF3">
    <property type="entry name" value="UPF0173 METAL-DEPENDENT HYDROLASE MJ1163"/>
    <property type="match status" value="1"/>
</dbReference>
<dbReference type="Proteomes" id="UP001225598">
    <property type="component" value="Chromosome"/>
</dbReference>
<proteinExistence type="predicted"/>
<organism evidence="2 3">
    <name type="scientific">Corynebacterium breve</name>
    <dbReference type="NCBI Taxonomy" id="3049799"/>
    <lineage>
        <taxon>Bacteria</taxon>
        <taxon>Bacillati</taxon>
        <taxon>Actinomycetota</taxon>
        <taxon>Actinomycetes</taxon>
        <taxon>Mycobacteriales</taxon>
        <taxon>Corynebacteriaceae</taxon>
        <taxon>Corynebacterium</taxon>
    </lineage>
</organism>
<name>A0ABY8VIX9_9CORY</name>
<dbReference type="SUPFAM" id="SSF56281">
    <property type="entry name" value="Metallo-hydrolase/oxidoreductase"/>
    <property type="match status" value="1"/>
</dbReference>
<dbReference type="PANTHER" id="PTHR43546">
    <property type="entry name" value="UPF0173 METAL-DEPENDENT HYDROLASE MJ1163-RELATED"/>
    <property type="match status" value="1"/>
</dbReference>
<keyword evidence="3" id="KW-1185">Reference proteome</keyword>
<evidence type="ECO:0000313" key="2">
    <source>
        <dbReference type="EMBL" id="WIM68193.1"/>
    </source>
</evidence>